<dbReference type="Proteomes" id="UP001165960">
    <property type="component" value="Unassembled WGS sequence"/>
</dbReference>
<keyword evidence="2" id="KW-1185">Reference proteome</keyword>
<name>A0ACC2SIJ8_9FUNG</name>
<reference evidence="1" key="1">
    <citation type="submission" date="2022-04" db="EMBL/GenBank/DDBJ databases">
        <title>Genome of the entomopathogenic fungus Entomophthora muscae.</title>
        <authorList>
            <person name="Elya C."/>
            <person name="Lovett B.R."/>
            <person name="Lee E."/>
            <person name="Macias A.M."/>
            <person name="Hajek A.E."/>
            <person name="De Bivort B.L."/>
            <person name="Kasson M.T."/>
            <person name="De Fine Licht H.H."/>
            <person name="Stajich J.E."/>
        </authorList>
    </citation>
    <scope>NUCLEOTIDE SEQUENCE</scope>
    <source>
        <strain evidence="1">Berkeley</strain>
    </source>
</reference>
<accession>A0ACC2SIJ8</accession>
<sequence>MIDKKRIDEFLNYWFTIIKLYLRIKTYELFRWIAQPSGKSRHKFSQKIAILGDEFALGFGDKLRLGVTPGIGQAIHNEMARDNRIKQNWSIFNLGVYGSTTRDWLPVESTKGVPNHPHLLESQLLSNPKLTGCKIIGIMVGFNDYRASPELSPEVTLENIKLITKHLSELGFIVYLFTIPSAFSANSSQNNNLQRSQLLKEFILCGEVPNLHLGVEIDESNYEFKRRTLYVTGTSYFNSTGYTRIAKDWFQMVVPDMVKQEFSLFRSHLGY</sequence>
<protein>
    <submittedName>
        <fullName evidence="1">Uncharacterized protein</fullName>
    </submittedName>
</protein>
<comment type="caution">
    <text evidence="1">The sequence shown here is derived from an EMBL/GenBank/DDBJ whole genome shotgun (WGS) entry which is preliminary data.</text>
</comment>
<dbReference type="EMBL" id="QTSX02005018">
    <property type="protein sequence ID" value="KAJ9062214.1"/>
    <property type="molecule type" value="Genomic_DNA"/>
</dbReference>
<proteinExistence type="predicted"/>
<gene>
    <name evidence="1" type="ORF">DSO57_1013081</name>
</gene>
<organism evidence="1 2">
    <name type="scientific">Entomophthora muscae</name>
    <dbReference type="NCBI Taxonomy" id="34485"/>
    <lineage>
        <taxon>Eukaryota</taxon>
        <taxon>Fungi</taxon>
        <taxon>Fungi incertae sedis</taxon>
        <taxon>Zoopagomycota</taxon>
        <taxon>Entomophthoromycotina</taxon>
        <taxon>Entomophthoromycetes</taxon>
        <taxon>Entomophthorales</taxon>
        <taxon>Entomophthoraceae</taxon>
        <taxon>Entomophthora</taxon>
    </lineage>
</organism>
<evidence type="ECO:0000313" key="1">
    <source>
        <dbReference type="EMBL" id="KAJ9062214.1"/>
    </source>
</evidence>
<evidence type="ECO:0000313" key="2">
    <source>
        <dbReference type="Proteomes" id="UP001165960"/>
    </source>
</evidence>